<feature type="transmembrane region" description="Helical" evidence="1">
    <location>
        <begin position="215"/>
        <end position="236"/>
    </location>
</feature>
<dbReference type="AlphaFoldDB" id="A0A1H3VJF5"/>
<reference evidence="3" key="1">
    <citation type="submission" date="2016-10" db="EMBL/GenBank/DDBJ databases">
        <authorList>
            <person name="Varghese N."/>
            <person name="Submissions S."/>
        </authorList>
    </citation>
    <scope>NUCLEOTIDE SEQUENCE [LARGE SCALE GENOMIC DNA]</scope>
    <source>
        <strain evidence="3">KPR-1</strain>
    </source>
</reference>
<feature type="transmembrane region" description="Helical" evidence="1">
    <location>
        <begin position="28"/>
        <end position="50"/>
    </location>
</feature>
<feature type="transmembrane region" description="Helical" evidence="1">
    <location>
        <begin position="318"/>
        <end position="337"/>
    </location>
</feature>
<feature type="transmembrane region" description="Helical" evidence="1">
    <location>
        <begin position="57"/>
        <end position="76"/>
    </location>
</feature>
<name>A0A1H3VJF5_9ACTO</name>
<feature type="transmembrane region" description="Helical" evidence="1">
    <location>
        <begin position="96"/>
        <end position="121"/>
    </location>
</feature>
<keyword evidence="1" id="KW-1133">Transmembrane helix</keyword>
<feature type="transmembrane region" description="Helical" evidence="1">
    <location>
        <begin position="437"/>
        <end position="457"/>
    </location>
</feature>
<dbReference type="Pfam" id="PF20176">
    <property type="entry name" value="DUF6541"/>
    <property type="match status" value="1"/>
</dbReference>
<feature type="transmembrane region" description="Helical" evidence="1">
    <location>
        <begin position="372"/>
        <end position="391"/>
    </location>
</feature>
<dbReference type="EMBL" id="FNQV01000001">
    <property type="protein sequence ID" value="SDZ74811.1"/>
    <property type="molecule type" value="Genomic_DNA"/>
</dbReference>
<feature type="transmembrane region" description="Helical" evidence="1">
    <location>
        <begin position="397"/>
        <end position="416"/>
    </location>
</feature>
<feature type="transmembrane region" description="Helical" evidence="1">
    <location>
        <begin position="272"/>
        <end position="298"/>
    </location>
</feature>
<dbReference type="Proteomes" id="UP000199288">
    <property type="component" value="Unassembled WGS sequence"/>
</dbReference>
<keyword evidence="3" id="KW-1185">Reference proteome</keyword>
<gene>
    <name evidence="2" type="ORF">SAMN02910418_00099</name>
</gene>
<feature type="transmembrane region" description="Helical" evidence="1">
    <location>
        <begin position="463"/>
        <end position="482"/>
    </location>
</feature>
<evidence type="ECO:0000256" key="1">
    <source>
        <dbReference type="SAM" id="Phobius"/>
    </source>
</evidence>
<proteinExistence type="predicted"/>
<accession>A0A1H3VJF5</accession>
<evidence type="ECO:0000313" key="3">
    <source>
        <dbReference type="Proteomes" id="UP000199288"/>
    </source>
</evidence>
<evidence type="ECO:0000313" key="2">
    <source>
        <dbReference type="EMBL" id="SDZ74811.1"/>
    </source>
</evidence>
<keyword evidence="1" id="KW-0472">Membrane</keyword>
<feature type="transmembrane region" description="Helical" evidence="1">
    <location>
        <begin position="182"/>
        <end position="203"/>
    </location>
</feature>
<keyword evidence="1" id="KW-0812">Transmembrane</keyword>
<dbReference type="InterPro" id="IPR046671">
    <property type="entry name" value="DUF6541"/>
</dbReference>
<protein>
    <submittedName>
        <fullName evidence="2">Uncharacterized protein</fullName>
    </submittedName>
</protein>
<organism evidence="2 3">
    <name type="scientific">Bowdeniella nasicola</name>
    <dbReference type="NCBI Taxonomy" id="208480"/>
    <lineage>
        <taxon>Bacteria</taxon>
        <taxon>Bacillati</taxon>
        <taxon>Actinomycetota</taxon>
        <taxon>Actinomycetes</taxon>
        <taxon>Actinomycetales</taxon>
        <taxon>Actinomycetaceae</taxon>
        <taxon>Bowdeniella</taxon>
    </lineage>
</organism>
<feature type="transmembrane region" description="Helical" evidence="1">
    <location>
        <begin position="242"/>
        <end position="260"/>
    </location>
</feature>
<sequence length="633" mass="67956">MLSLLSVAALVFVPGALVLGCARVPWRWGFGLAPGVSLLLAEAGATTVYFSGVPYTGWTMALGLTLVCLATLAIGHFRPLGESTAGLPTPWPWRTYIGMCAGLGLLAAPLIIGMGGVSMLLQQWDGVFHLSALRAIREHDIASSLWALAPLYQSGASPSYYPSAYHALISLSPTDGVSTLNASIYIFATLVWGSGLAMLAASIEKRWGTELGIRTGSLVGWILPIAAAFVSVPSVLFPLLSALPYAVSVVLVPGIIAALLTGERRIVLAASLASLGMIVTHPISVASLALIIGPTMVMRFVPQLMVSWRGLTSWRDRLRVLILIIVAVTGSFIYWKLLSAVRGYERKTGANPFGEFFGGLIDLTSLWRAHDWYLGGVALAMLAVFGAVVMWRSLPRWISVGATTTWLIALLVRAVARSDVWWLQQLASPWYSQAARVAPIITMIMALFTALAVAHLLRQASATTVVTTVMLFGLVTGGWRTLPRTELVRAAYQPGEIAYGTMADSDDFAVLTWLRDNGLPQKGALIGDPANGAAFAYGFSGVDSQVRQLTLATLPPYVWSAVMGLSDRKDDLCSELRENGVRYIYLDADTSTEGAKVSLDATGMYDVDTTGWSRVTSSGSVSVWELPDQCHRQ</sequence>